<dbReference type="Pfam" id="PF22936">
    <property type="entry name" value="Pol_BBD"/>
    <property type="match status" value="1"/>
</dbReference>
<protein>
    <recommendedName>
        <fullName evidence="1">Retrovirus-related Pol polyprotein from transposon TNT 1-94-like beta-barrel domain-containing protein</fullName>
    </recommendedName>
</protein>
<dbReference type="AlphaFoldDB" id="A5B7X9"/>
<feature type="domain" description="Retrovirus-related Pol polyprotein from transposon TNT 1-94-like beta-barrel" evidence="1">
    <location>
        <begin position="230"/>
        <end position="304"/>
    </location>
</feature>
<reference evidence="2" key="1">
    <citation type="journal article" date="2007" name="PLoS ONE">
        <title>The first genome sequence of an elite grapevine cultivar (Pinot noir Vitis vinifera L.): coping with a highly heterozygous genome.</title>
        <authorList>
            <person name="Velasco R."/>
            <person name="Zharkikh A."/>
            <person name="Troggio M."/>
            <person name="Cartwright D.A."/>
            <person name="Cestaro A."/>
            <person name="Pruss D."/>
            <person name="Pindo M."/>
            <person name="FitzGerald L.M."/>
            <person name="Vezzulli S."/>
            <person name="Reid J."/>
            <person name="Malacarne G."/>
            <person name="Iliev D."/>
            <person name="Coppola G."/>
            <person name="Wardell B."/>
            <person name="Micheletti D."/>
            <person name="Macalma T."/>
            <person name="Facci M."/>
            <person name="Mitchell J.T."/>
            <person name="Perazzolli M."/>
            <person name="Eldredge G."/>
            <person name="Gatto P."/>
            <person name="Oyzerski R."/>
            <person name="Moretto M."/>
            <person name="Gutin N."/>
            <person name="Stefanini M."/>
            <person name="Chen Y."/>
            <person name="Segala C."/>
            <person name="Davenport C."/>
            <person name="Dematte L."/>
            <person name="Mraz A."/>
            <person name="Battilana J."/>
            <person name="Stormo K."/>
            <person name="Costa F."/>
            <person name="Tao Q."/>
            <person name="Si-Ammour A."/>
            <person name="Harkins T."/>
            <person name="Lackey A."/>
            <person name="Perbost C."/>
            <person name="Taillon B."/>
            <person name="Stella A."/>
            <person name="Solovyev V."/>
            <person name="Fawcett J.A."/>
            <person name="Sterck L."/>
            <person name="Vandepoele K."/>
            <person name="Grando S.M."/>
            <person name="Toppo S."/>
            <person name="Moser C."/>
            <person name="Lanchbury J."/>
            <person name="Bogden R."/>
            <person name="Skolnick M."/>
            <person name="Sgaramella V."/>
            <person name="Bhatnagar S.K."/>
            <person name="Fontana P."/>
            <person name="Gutin A."/>
            <person name="Van de Peer Y."/>
            <person name="Salamini F."/>
            <person name="Viola R."/>
        </authorList>
    </citation>
    <scope>NUCLEOTIDE SEQUENCE</scope>
</reference>
<organism evidence="2">
    <name type="scientific">Vitis vinifera</name>
    <name type="common">Grape</name>
    <dbReference type="NCBI Taxonomy" id="29760"/>
    <lineage>
        <taxon>Eukaryota</taxon>
        <taxon>Viridiplantae</taxon>
        <taxon>Streptophyta</taxon>
        <taxon>Embryophyta</taxon>
        <taxon>Tracheophyta</taxon>
        <taxon>Spermatophyta</taxon>
        <taxon>Magnoliopsida</taxon>
        <taxon>eudicotyledons</taxon>
        <taxon>Gunneridae</taxon>
        <taxon>Pentapetalae</taxon>
        <taxon>rosids</taxon>
        <taxon>Vitales</taxon>
        <taxon>Vitaceae</taxon>
        <taxon>Viteae</taxon>
        <taxon>Vitis</taxon>
    </lineage>
</organism>
<accession>A5B7X9</accession>
<name>A5B7X9_VITVI</name>
<dbReference type="EMBL" id="AM449866">
    <property type="protein sequence ID" value="CAN76556.1"/>
    <property type="molecule type" value="Genomic_DNA"/>
</dbReference>
<gene>
    <name evidence="2" type="ORF">VITISV_034790</name>
</gene>
<evidence type="ECO:0000313" key="2">
    <source>
        <dbReference type="EMBL" id="CAN76556.1"/>
    </source>
</evidence>
<dbReference type="PANTHER" id="PTHR34222:SF95">
    <property type="entry name" value="RRNA 2'-O-METHYLTRANSFERASE FIBRILLARIN-LIKE ISOFORM X1"/>
    <property type="match status" value="1"/>
</dbReference>
<dbReference type="InterPro" id="IPR054722">
    <property type="entry name" value="PolX-like_BBD"/>
</dbReference>
<dbReference type="PANTHER" id="PTHR34222">
    <property type="entry name" value="GAG_PRE-INTEGRS DOMAIN-CONTAINING PROTEIN"/>
    <property type="match status" value="1"/>
</dbReference>
<proteinExistence type="predicted"/>
<sequence length="397" mass="44491">MSARANGLSRFPLKKEMYLRCMMYGMSSIVLRNELNPSLHTLWTSRSPDVRIQQAQKEQMAVMSFLSNLPSEFETAKSQILSDSDIGSLQEVFSRVLRTENVPSSQHTNALAAKGGNVENARRVNNRGRNMAFENHCNDSSTIMCFYCHEASHTKKNCKKLQNRNRRNQTANAITSDTATSLDFSEKIVTMITEEFTKYSQYQEALEASTPISALVESGKTCLVSSSNKWIIDSSAIDHMIGNHNTFSTFKPHYAPPITVVDGSTYKIKGSGTVKPTSSITLSSVLNLPHLAFNLIFISKLTKNLNCSVSFFPDHCVLQDLMTKRTFGKGHVSDGLYILDDTASPVEAHCRLRHPSLPVLKKLCPQFDNLPSLDYESCHFMKHHHSSLGPRFNKRAE</sequence>
<evidence type="ECO:0000259" key="1">
    <source>
        <dbReference type="Pfam" id="PF22936"/>
    </source>
</evidence>